<sequence length="126" mass="14426">MSIVTKEDIIHAFQTNQRKRNLLLYTYYKDTYFSQGFTAKFIAAKLSQELGLSISENMIFLIIHRIAKKDKLSLPTQATSSSITPSYLQQQGKEESTAGHPSEEFQFKNADEYPKSNPFAQVLRDI</sequence>
<protein>
    <submittedName>
        <fullName evidence="2">Uncharacterized protein</fullName>
    </submittedName>
</protein>
<feature type="compositionally biased region" description="Basic and acidic residues" evidence="1">
    <location>
        <begin position="92"/>
        <end position="114"/>
    </location>
</feature>
<proteinExistence type="predicted"/>
<dbReference type="EMBL" id="CP048222">
    <property type="protein sequence ID" value="QHT65380.1"/>
    <property type="molecule type" value="Genomic_DNA"/>
</dbReference>
<keyword evidence="3" id="KW-1185">Reference proteome</keyword>
<evidence type="ECO:0000313" key="2">
    <source>
        <dbReference type="EMBL" id="QHT65380.1"/>
    </source>
</evidence>
<accession>A0A6C0GCH9</accession>
<feature type="region of interest" description="Disordered" evidence="1">
    <location>
        <begin position="74"/>
        <end position="118"/>
    </location>
</feature>
<organism evidence="2 3">
    <name type="scientific">Rhodocytophaga rosea</name>
    <dbReference type="NCBI Taxonomy" id="2704465"/>
    <lineage>
        <taxon>Bacteria</taxon>
        <taxon>Pseudomonadati</taxon>
        <taxon>Bacteroidota</taxon>
        <taxon>Cytophagia</taxon>
        <taxon>Cytophagales</taxon>
        <taxon>Rhodocytophagaceae</taxon>
        <taxon>Rhodocytophaga</taxon>
    </lineage>
</organism>
<dbReference type="Proteomes" id="UP000480178">
    <property type="component" value="Chromosome"/>
</dbReference>
<name>A0A6C0GCH9_9BACT</name>
<gene>
    <name evidence="2" type="ORF">GXP67_01150</name>
</gene>
<reference evidence="2 3" key="1">
    <citation type="submission" date="2020-01" db="EMBL/GenBank/DDBJ databases">
        <authorList>
            <person name="Kim M.K."/>
        </authorList>
    </citation>
    <scope>NUCLEOTIDE SEQUENCE [LARGE SCALE GENOMIC DNA]</scope>
    <source>
        <strain evidence="2 3">172606-1</strain>
    </source>
</reference>
<dbReference type="RefSeq" id="WP_162441467.1">
    <property type="nucleotide sequence ID" value="NZ_CP048222.1"/>
</dbReference>
<dbReference type="KEGG" id="rhoz:GXP67_01150"/>
<evidence type="ECO:0000256" key="1">
    <source>
        <dbReference type="SAM" id="MobiDB-lite"/>
    </source>
</evidence>
<feature type="compositionally biased region" description="Polar residues" evidence="1">
    <location>
        <begin position="74"/>
        <end position="91"/>
    </location>
</feature>
<evidence type="ECO:0000313" key="3">
    <source>
        <dbReference type="Proteomes" id="UP000480178"/>
    </source>
</evidence>
<dbReference type="AlphaFoldDB" id="A0A6C0GCH9"/>